<dbReference type="EMBL" id="JAUNQW010000003">
    <property type="protein sequence ID" value="MDO5456941.1"/>
    <property type="molecule type" value="Genomic_DNA"/>
</dbReference>
<dbReference type="SMART" id="SM00862">
    <property type="entry name" value="Trans_reg_C"/>
    <property type="match status" value="1"/>
</dbReference>
<reference evidence="10" key="1">
    <citation type="submission" date="2023-07" db="EMBL/GenBank/DDBJ databases">
        <title>Between Cages and Wild: Unraveling the Impact of Captivity on Animal Microbiomes and Antimicrobial Resistance.</title>
        <authorList>
            <person name="Schmartz G.P."/>
            <person name="Rehner J."/>
            <person name="Schuff M.J."/>
            <person name="Becker S.L."/>
            <person name="Kravczyk M."/>
            <person name="Gurevich A."/>
            <person name="Francke R."/>
            <person name="Mueller R."/>
            <person name="Keller V."/>
            <person name="Keller A."/>
        </authorList>
    </citation>
    <scope>NUCLEOTIDE SEQUENCE</scope>
    <source>
        <strain evidence="10">S39M_St_73</strain>
    </source>
</reference>
<dbReference type="PANTHER" id="PTHR48111:SF22">
    <property type="entry name" value="REGULATOR OF RPOS"/>
    <property type="match status" value="1"/>
</dbReference>
<keyword evidence="3" id="KW-0805">Transcription regulation</keyword>
<evidence type="ECO:0000313" key="10">
    <source>
        <dbReference type="EMBL" id="MDO5456941.1"/>
    </source>
</evidence>
<dbReference type="InterPro" id="IPR039420">
    <property type="entry name" value="WalR-like"/>
</dbReference>
<dbReference type="GO" id="GO:0032993">
    <property type="term" value="C:protein-DNA complex"/>
    <property type="evidence" value="ECO:0007669"/>
    <property type="project" value="TreeGrafter"/>
</dbReference>
<keyword evidence="1" id="KW-0597">Phosphoprotein</keyword>
<dbReference type="InterPro" id="IPR001789">
    <property type="entry name" value="Sig_transdc_resp-reg_receiver"/>
</dbReference>
<keyword evidence="4 7" id="KW-0238">DNA-binding</keyword>
<dbReference type="InterPro" id="IPR011006">
    <property type="entry name" value="CheY-like_superfamily"/>
</dbReference>
<dbReference type="Gene3D" id="1.10.10.10">
    <property type="entry name" value="Winged helix-like DNA-binding domain superfamily/Winged helix DNA-binding domain"/>
    <property type="match status" value="1"/>
</dbReference>
<dbReference type="InterPro" id="IPR036388">
    <property type="entry name" value="WH-like_DNA-bd_sf"/>
</dbReference>
<keyword evidence="11" id="KW-1185">Reference proteome</keyword>
<dbReference type="GO" id="GO:0006355">
    <property type="term" value="P:regulation of DNA-templated transcription"/>
    <property type="evidence" value="ECO:0007669"/>
    <property type="project" value="InterPro"/>
</dbReference>
<keyword evidence="5" id="KW-0804">Transcription</keyword>
<evidence type="ECO:0000256" key="5">
    <source>
        <dbReference type="ARBA" id="ARBA00023163"/>
    </source>
</evidence>
<dbReference type="Pfam" id="PF00486">
    <property type="entry name" value="Trans_reg_C"/>
    <property type="match status" value="1"/>
</dbReference>
<feature type="domain" description="OmpR/PhoB-type" evidence="9">
    <location>
        <begin position="132"/>
        <end position="230"/>
    </location>
</feature>
<dbReference type="GO" id="GO:0005829">
    <property type="term" value="C:cytosol"/>
    <property type="evidence" value="ECO:0007669"/>
    <property type="project" value="TreeGrafter"/>
</dbReference>
<comment type="caution">
    <text evidence="10">The sequence shown here is derived from an EMBL/GenBank/DDBJ whole genome shotgun (WGS) entry which is preliminary data.</text>
</comment>
<protein>
    <submittedName>
        <fullName evidence="10">Response regulator transcription factor</fullName>
    </submittedName>
</protein>
<dbReference type="InterPro" id="IPR001867">
    <property type="entry name" value="OmpR/PhoB-type_DNA-bd"/>
</dbReference>
<evidence type="ECO:0000256" key="1">
    <source>
        <dbReference type="ARBA" id="ARBA00022553"/>
    </source>
</evidence>
<feature type="DNA-binding region" description="OmpR/PhoB-type" evidence="7">
    <location>
        <begin position="132"/>
        <end position="230"/>
    </location>
</feature>
<dbReference type="SUPFAM" id="SSF46894">
    <property type="entry name" value="C-terminal effector domain of the bipartite response regulators"/>
    <property type="match status" value="1"/>
</dbReference>
<evidence type="ECO:0000259" key="8">
    <source>
        <dbReference type="PROSITE" id="PS50110"/>
    </source>
</evidence>
<keyword evidence="2" id="KW-0902">Two-component regulatory system</keyword>
<evidence type="ECO:0000259" key="9">
    <source>
        <dbReference type="PROSITE" id="PS51755"/>
    </source>
</evidence>
<comment type="caution">
    <text evidence="6">Lacks conserved residue(s) required for the propagation of feature annotation.</text>
</comment>
<dbReference type="PANTHER" id="PTHR48111">
    <property type="entry name" value="REGULATOR OF RPOS"/>
    <property type="match status" value="1"/>
</dbReference>
<evidence type="ECO:0000256" key="3">
    <source>
        <dbReference type="ARBA" id="ARBA00023015"/>
    </source>
</evidence>
<evidence type="ECO:0000256" key="6">
    <source>
        <dbReference type="PROSITE-ProRule" id="PRU00169"/>
    </source>
</evidence>
<dbReference type="FunFam" id="1.10.10.10:FF:000005">
    <property type="entry name" value="Two-component system response regulator"/>
    <property type="match status" value="1"/>
</dbReference>
<dbReference type="GO" id="GO:0000976">
    <property type="term" value="F:transcription cis-regulatory region binding"/>
    <property type="evidence" value="ECO:0007669"/>
    <property type="project" value="TreeGrafter"/>
</dbReference>
<evidence type="ECO:0000256" key="4">
    <source>
        <dbReference type="ARBA" id="ARBA00023125"/>
    </source>
</evidence>
<dbReference type="Pfam" id="PF00072">
    <property type="entry name" value="Response_reg"/>
    <property type="match status" value="1"/>
</dbReference>
<feature type="domain" description="Response regulatory" evidence="8">
    <location>
        <begin position="3"/>
        <end position="118"/>
    </location>
</feature>
<dbReference type="SMART" id="SM00448">
    <property type="entry name" value="REC"/>
    <property type="match status" value="1"/>
</dbReference>
<dbReference type="PROSITE" id="PS50110">
    <property type="entry name" value="RESPONSE_REGULATORY"/>
    <property type="match status" value="1"/>
</dbReference>
<dbReference type="AlphaFoldDB" id="A0AA43RK20"/>
<organism evidence="10 11">
    <name type="scientific">Atopococcus tabaci</name>
    <dbReference type="NCBI Taxonomy" id="269774"/>
    <lineage>
        <taxon>Bacteria</taxon>
        <taxon>Bacillati</taxon>
        <taxon>Bacillota</taxon>
        <taxon>Bacilli</taxon>
        <taxon>Lactobacillales</taxon>
        <taxon>Carnobacteriaceae</taxon>
        <taxon>Atopococcus</taxon>
    </lineage>
</organism>
<accession>A0AA43RK20</accession>
<dbReference type="CDD" id="cd00383">
    <property type="entry name" value="trans_reg_C"/>
    <property type="match status" value="1"/>
</dbReference>
<proteinExistence type="predicted"/>
<dbReference type="Proteomes" id="UP001171751">
    <property type="component" value="Unassembled WGS sequence"/>
</dbReference>
<dbReference type="GO" id="GO:0000156">
    <property type="term" value="F:phosphorelay response regulator activity"/>
    <property type="evidence" value="ECO:0007669"/>
    <property type="project" value="TreeGrafter"/>
</dbReference>
<name>A0AA43RK20_9LACT</name>
<evidence type="ECO:0000313" key="11">
    <source>
        <dbReference type="Proteomes" id="UP001171751"/>
    </source>
</evidence>
<dbReference type="Gene3D" id="6.10.250.690">
    <property type="match status" value="1"/>
</dbReference>
<dbReference type="Gene3D" id="3.40.50.2300">
    <property type="match status" value="1"/>
</dbReference>
<dbReference type="SUPFAM" id="SSF52172">
    <property type="entry name" value="CheY-like"/>
    <property type="match status" value="1"/>
</dbReference>
<sequence>MKNILIIKNDKDLTNFLEKELNQEGYYTETYLNGRQGLEAALNKIKDWCLIITELAIPELSGLEICRRVRQHSTVPIFIMTENDSVMERVVCLDYGADDCLVEPFAVEELLARMRAIFRRVKYENNNQNNSQSNIVFKDLLIEKDSRTVRRGKEIIDLTKREYDLLVELLTNVNTVYSREDLLEKVWDYPKDTETNVVDVYIRYLRNKIDKKDEESYIQTVRGKGYVIRD</sequence>
<evidence type="ECO:0000256" key="7">
    <source>
        <dbReference type="PROSITE-ProRule" id="PRU01091"/>
    </source>
</evidence>
<gene>
    <name evidence="10" type="ORF">Q4F26_01215</name>
</gene>
<dbReference type="PROSITE" id="PS51755">
    <property type="entry name" value="OMPR_PHOB"/>
    <property type="match status" value="1"/>
</dbReference>
<dbReference type="InterPro" id="IPR016032">
    <property type="entry name" value="Sig_transdc_resp-reg_C-effctor"/>
</dbReference>
<evidence type="ECO:0000256" key="2">
    <source>
        <dbReference type="ARBA" id="ARBA00023012"/>
    </source>
</evidence>